<gene>
    <name evidence="1" type="ORF">EDS130_LOCUS46567</name>
</gene>
<feature type="non-terminal residue" evidence="1">
    <location>
        <position position="1"/>
    </location>
</feature>
<dbReference type="Proteomes" id="UP000663852">
    <property type="component" value="Unassembled WGS sequence"/>
</dbReference>
<evidence type="ECO:0000313" key="1">
    <source>
        <dbReference type="EMBL" id="CAF1560760.1"/>
    </source>
</evidence>
<accession>A0A815XPS1</accession>
<dbReference type="AlphaFoldDB" id="A0A815XPS1"/>
<proteinExistence type="predicted"/>
<comment type="caution">
    <text evidence="1">The sequence shown here is derived from an EMBL/GenBank/DDBJ whole genome shotgun (WGS) entry which is preliminary data.</text>
</comment>
<evidence type="ECO:0000313" key="2">
    <source>
        <dbReference type="Proteomes" id="UP000663852"/>
    </source>
</evidence>
<dbReference type="OrthoDB" id="10462695at2759"/>
<name>A0A815XPS1_ADIRI</name>
<sequence>CSETSIPKFSSITNSRCGNFAKSLPEISIKEAIRLGYKRHVKEITNVETNTIEKEDVWLCNGEVVTEPSYFIHGPPPFLFVDIVHPTIDYPNSEGIVQVDLNFHDIQRSITVGSTM</sequence>
<organism evidence="1 2">
    <name type="scientific">Adineta ricciae</name>
    <name type="common">Rotifer</name>
    <dbReference type="NCBI Taxonomy" id="249248"/>
    <lineage>
        <taxon>Eukaryota</taxon>
        <taxon>Metazoa</taxon>
        <taxon>Spiralia</taxon>
        <taxon>Gnathifera</taxon>
        <taxon>Rotifera</taxon>
        <taxon>Eurotatoria</taxon>
        <taxon>Bdelloidea</taxon>
        <taxon>Adinetida</taxon>
        <taxon>Adinetidae</taxon>
        <taxon>Adineta</taxon>
    </lineage>
</organism>
<protein>
    <submittedName>
        <fullName evidence="1">Uncharacterized protein</fullName>
    </submittedName>
</protein>
<reference evidence="1" key="1">
    <citation type="submission" date="2021-02" db="EMBL/GenBank/DDBJ databases">
        <authorList>
            <person name="Nowell W R."/>
        </authorList>
    </citation>
    <scope>NUCLEOTIDE SEQUENCE</scope>
</reference>
<dbReference type="EMBL" id="CAJNOJ010002616">
    <property type="protein sequence ID" value="CAF1560760.1"/>
    <property type="molecule type" value="Genomic_DNA"/>
</dbReference>